<dbReference type="GO" id="GO:0003700">
    <property type="term" value="F:DNA-binding transcription factor activity"/>
    <property type="evidence" value="ECO:0007669"/>
    <property type="project" value="InterPro"/>
</dbReference>
<dbReference type="InParanoid" id="D6U3H8"/>
<organism evidence="5 6">
    <name type="scientific">Ktedonobacter racemifer DSM 44963</name>
    <dbReference type="NCBI Taxonomy" id="485913"/>
    <lineage>
        <taxon>Bacteria</taxon>
        <taxon>Bacillati</taxon>
        <taxon>Chloroflexota</taxon>
        <taxon>Ktedonobacteria</taxon>
        <taxon>Ktedonobacterales</taxon>
        <taxon>Ktedonobacteraceae</taxon>
        <taxon>Ktedonobacter</taxon>
    </lineage>
</organism>
<dbReference type="SMART" id="SM00895">
    <property type="entry name" value="FCD"/>
    <property type="match status" value="1"/>
</dbReference>
<evidence type="ECO:0000256" key="3">
    <source>
        <dbReference type="ARBA" id="ARBA00023163"/>
    </source>
</evidence>
<keyword evidence="3" id="KW-0804">Transcription</keyword>
<dbReference type="PROSITE" id="PS50949">
    <property type="entry name" value="HTH_GNTR"/>
    <property type="match status" value="1"/>
</dbReference>
<evidence type="ECO:0000313" key="5">
    <source>
        <dbReference type="EMBL" id="EFH82968.1"/>
    </source>
</evidence>
<dbReference type="STRING" id="485913.Krac_3868"/>
<dbReference type="CDD" id="cd07377">
    <property type="entry name" value="WHTH_GntR"/>
    <property type="match status" value="1"/>
</dbReference>
<dbReference type="SMART" id="SM00345">
    <property type="entry name" value="HTH_GNTR"/>
    <property type="match status" value="1"/>
</dbReference>
<name>D6U3H8_KTERA</name>
<evidence type="ECO:0000256" key="1">
    <source>
        <dbReference type="ARBA" id="ARBA00023015"/>
    </source>
</evidence>
<dbReference type="InterPro" id="IPR000524">
    <property type="entry name" value="Tscrpt_reg_HTH_GntR"/>
</dbReference>
<protein>
    <submittedName>
        <fullName evidence="5">GntR domain protein</fullName>
    </submittedName>
</protein>
<dbReference type="SUPFAM" id="SSF48008">
    <property type="entry name" value="GntR ligand-binding domain-like"/>
    <property type="match status" value="1"/>
</dbReference>
<accession>D6U3H8</accession>
<dbReference type="Gene3D" id="1.20.120.530">
    <property type="entry name" value="GntR ligand-binding domain-like"/>
    <property type="match status" value="1"/>
</dbReference>
<dbReference type="Pfam" id="PF07729">
    <property type="entry name" value="FCD"/>
    <property type="match status" value="1"/>
</dbReference>
<evidence type="ECO:0000256" key="2">
    <source>
        <dbReference type="ARBA" id="ARBA00023125"/>
    </source>
</evidence>
<keyword evidence="1" id="KW-0805">Transcription regulation</keyword>
<dbReference type="PANTHER" id="PTHR43537:SF5">
    <property type="entry name" value="UXU OPERON TRANSCRIPTIONAL REGULATOR"/>
    <property type="match status" value="1"/>
</dbReference>
<dbReference type="EMBL" id="ADVG01000004">
    <property type="protein sequence ID" value="EFH82968.1"/>
    <property type="molecule type" value="Genomic_DNA"/>
</dbReference>
<comment type="caution">
    <text evidence="5">The sequence shown here is derived from an EMBL/GenBank/DDBJ whole genome shotgun (WGS) entry which is preliminary data.</text>
</comment>
<dbReference type="InterPro" id="IPR036390">
    <property type="entry name" value="WH_DNA-bd_sf"/>
</dbReference>
<dbReference type="InterPro" id="IPR011711">
    <property type="entry name" value="GntR_C"/>
</dbReference>
<reference evidence="5 6" key="1">
    <citation type="journal article" date="2011" name="Stand. Genomic Sci.">
        <title>Non-contiguous finished genome sequence and contextual data of the filamentous soil bacterium Ktedonobacter racemifer type strain (SOSP1-21).</title>
        <authorList>
            <person name="Chang Y.J."/>
            <person name="Land M."/>
            <person name="Hauser L."/>
            <person name="Chertkov O."/>
            <person name="Del Rio T.G."/>
            <person name="Nolan M."/>
            <person name="Copeland A."/>
            <person name="Tice H."/>
            <person name="Cheng J.F."/>
            <person name="Lucas S."/>
            <person name="Han C."/>
            <person name="Goodwin L."/>
            <person name="Pitluck S."/>
            <person name="Ivanova N."/>
            <person name="Ovchinikova G."/>
            <person name="Pati A."/>
            <person name="Chen A."/>
            <person name="Palaniappan K."/>
            <person name="Mavromatis K."/>
            <person name="Liolios K."/>
            <person name="Brettin T."/>
            <person name="Fiebig A."/>
            <person name="Rohde M."/>
            <person name="Abt B."/>
            <person name="Goker M."/>
            <person name="Detter J.C."/>
            <person name="Woyke T."/>
            <person name="Bristow J."/>
            <person name="Eisen J.A."/>
            <person name="Markowitz V."/>
            <person name="Hugenholtz P."/>
            <person name="Kyrpides N.C."/>
            <person name="Klenk H.P."/>
            <person name="Lapidus A."/>
        </authorList>
    </citation>
    <scope>NUCLEOTIDE SEQUENCE [LARGE SCALE GENOMIC DNA]</scope>
    <source>
        <strain evidence="6">DSM 44963</strain>
    </source>
</reference>
<sequence length="249" mass="27717">MALIGKPNTTPYQPAYEVTAVKIADLIEEKALKPGDRLPTEQQLSVLLGVSRTVIREAIKVLVAKGQVLTRKGSGMYVAHTTPSIATASIHISMSTDPEHVSKLFDFRVILETNSVRMAARLITHRDVRALEEFVERNTLAAEQVNLSDFHDSDVAFHTGLAKATQNPFLIASIYEIMQLQDRTLNIVLAGTTPGSLREASLQHKTILEAIKDGHEDDAAEAMLLHLRTLIENYELEVRRRLQNTDMIQ</sequence>
<dbReference type="Pfam" id="PF00392">
    <property type="entry name" value="GntR"/>
    <property type="match status" value="1"/>
</dbReference>
<keyword evidence="2" id="KW-0238">DNA-binding</keyword>
<dbReference type="PANTHER" id="PTHR43537">
    <property type="entry name" value="TRANSCRIPTIONAL REGULATOR, GNTR FAMILY"/>
    <property type="match status" value="1"/>
</dbReference>
<evidence type="ECO:0000313" key="6">
    <source>
        <dbReference type="Proteomes" id="UP000004508"/>
    </source>
</evidence>
<dbReference type="InterPro" id="IPR036388">
    <property type="entry name" value="WH-like_DNA-bd_sf"/>
</dbReference>
<dbReference type="Gene3D" id="1.10.10.10">
    <property type="entry name" value="Winged helix-like DNA-binding domain superfamily/Winged helix DNA-binding domain"/>
    <property type="match status" value="1"/>
</dbReference>
<dbReference type="PRINTS" id="PR00035">
    <property type="entry name" value="HTHGNTR"/>
</dbReference>
<keyword evidence="6" id="KW-1185">Reference proteome</keyword>
<dbReference type="SUPFAM" id="SSF46785">
    <property type="entry name" value="Winged helix' DNA-binding domain"/>
    <property type="match status" value="1"/>
</dbReference>
<gene>
    <name evidence="5" type="ORF">Krac_3868</name>
</gene>
<dbReference type="eggNOG" id="COG2186">
    <property type="taxonomic scope" value="Bacteria"/>
</dbReference>
<dbReference type="InterPro" id="IPR008920">
    <property type="entry name" value="TF_FadR/GntR_C"/>
</dbReference>
<proteinExistence type="predicted"/>
<dbReference type="AlphaFoldDB" id="D6U3H8"/>
<dbReference type="GO" id="GO:0003677">
    <property type="term" value="F:DNA binding"/>
    <property type="evidence" value="ECO:0007669"/>
    <property type="project" value="UniProtKB-KW"/>
</dbReference>
<evidence type="ECO:0000259" key="4">
    <source>
        <dbReference type="PROSITE" id="PS50949"/>
    </source>
</evidence>
<dbReference type="Proteomes" id="UP000004508">
    <property type="component" value="Unassembled WGS sequence"/>
</dbReference>
<feature type="domain" description="HTH gntR-type" evidence="4">
    <location>
        <begin position="13"/>
        <end position="81"/>
    </location>
</feature>